<dbReference type="PROSITE" id="PS51083">
    <property type="entry name" value="ZF_HIT"/>
    <property type="match status" value="1"/>
</dbReference>
<evidence type="ECO:0000256" key="8">
    <source>
        <dbReference type="SAM" id="MobiDB-lite"/>
    </source>
</evidence>
<dbReference type="SUPFAM" id="SSF144232">
    <property type="entry name" value="HIT/MYND zinc finger-like"/>
    <property type="match status" value="1"/>
</dbReference>
<comment type="caution">
    <text evidence="10">The sequence shown here is derived from an EMBL/GenBank/DDBJ whole genome shotgun (WGS) entry which is preliminary data.</text>
</comment>
<protein>
    <submittedName>
        <fullName evidence="10">Zinc finger HIT domain-containing protein</fullName>
    </submittedName>
</protein>
<dbReference type="Proteomes" id="UP001224775">
    <property type="component" value="Unassembled WGS sequence"/>
</dbReference>
<dbReference type="EMBL" id="JATAAI010000001">
    <property type="protein sequence ID" value="KAK1749163.1"/>
    <property type="molecule type" value="Genomic_DNA"/>
</dbReference>
<name>A0AAD8YNA8_9STRA</name>
<evidence type="ECO:0000256" key="1">
    <source>
        <dbReference type="ARBA" id="ARBA00022553"/>
    </source>
</evidence>
<keyword evidence="2" id="KW-0479">Metal-binding</keyword>
<feature type="compositionally biased region" description="Polar residues" evidence="8">
    <location>
        <begin position="175"/>
        <end position="194"/>
    </location>
</feature>
<dbReference type="GO" id="GO:0048254">
    <property type="term" value="P:snoRNA localization"/>
    <property type="evidence" value="ECO:0007669"/>
    <property type="project" value="TreeGrafter"/>
</dbReference>
<evidence type="ECO:0000256" key="6">
    <source>
        <dbReference type="ARBA" id="ARBA00049654"/>
    </source>
</evidence>
<evidence type="ECO:0000256" key="4">
    <source>
        <dbReference type="ARBA" id="ARBA00022833"/>
    </source>
</evidence>
<gene>
    <name evidence="10" type="ORF">QTG54_001102</name>
</gene>
<dbReference type="Pfam" id="PF25790">
    <property type="entry name" value="BCD1"/>
    <property type="match status" value="1"/>
</dbReference>
<dbReference type="Gene3D" id="3.30.60.190">
    <property type="match status" value="1"/>
</dbReference>
<reference evidence="10" key="1">
    <citation type="submission" date="2023-06" db="EMBL/GenBank/DDBJ databases">
        <title>Survivors Of The Sea: Transcriptome response of Skeletonema marinoi to long-term dormancy.</title>
        <authorList>
            <person name="Pinder M.I.M."/>
            <person name="Kourtchenko O."/>
            <person name="Robertson E.K."/>
            <person name="Larsson T."/>
            <person name="Maumus F."/>
            <person name="Osuna-Cruz C.M."/>
            <person name="Vancaester E."/>
            <person name="Stenow R."/>
            <person name="Vandepoele K."/>
            <person name="Ploug H."/>
            <person name="Bruchert V."/>
            <person name="Godhe A."/>
            <person name="Topel M."/>
        </authorList>
    </citation>
    <scope>NUCLEOTIDE SEQUENCE</scope>
    <source>
        <strain evidence="10">R05AC</strain>
    </source>
</reference>
<dbReference type="GO" id="GO:0000463">
    <property type="term" value="P:maturation of LSU-rRNA from tricistronic rRNA transcript (SSU-rRNA, 5.8S rRNA, LSU-rRNA)"/>
    <property type="evidence" value="ECO:0007669"/>
    <property type="project" value="TreeGrafter"/>
</dbReference>
<dbReference type="GO" id="GO:0005634">
    <property type="term" value="C:nucleus"/>
    <property type="evidence" value="ECO:0007669"/>
    <property type="project" value="TreeGrafter"/>
</dbReference>
<sequence>MAQKRSTSLLPCQVCNEEIAIYCCPRCHMRTCSLECCRKHKTKDESTGELVCNGQRDRTKFCSLKGFTDAQLASDYHFLEDVMSTSSSSKRLYQSIVAGGDSTTVMPDTKRVKAKSFNTKRTGMVEIASMASSEPVHPLLQATKGKSTIDILASGVREVDFEEDVQEGVKHDSSQKNNAINGLLGNKQQRTATTPGKKKEAVDQLSRQAELGGIFLLRMPQGMGRRASNTTKFSKKNGITWKIEFNFHHPSNPKITSEDNSESKLPKFLRVESEMNENSTWLEALGKHLDVHPGNSAIRSQLKMFANERRESLVLLMKRLPCSSAAPQYLQFDPNATLKDSLKGKTIIEFPTVEVVFDADKGRFPLFIGVVS</sequence>
<keyword evidence="4" id="KW-0862">Zinc</keyword>
<keyword evidence="3 7" id="KW-0863">Zinc-finger</keyword>
<evidence type="ECO:0000259" key="9">
    <source>
        <dbReference type="PROSITE" id="PS51083"/>
    </source>
</evidence>
<evidence type="ECO:0000256" key="5">
    <source>
        <dbReference type="ARBA" id="ARBA00049598"/>
    </source>
</evidence>
<keyword evidence="11" id="KW-1185">Reference proteome</keyword>
<dbReference type="GO" id="GO:0070761">
    <property type="term" value="C:pre-snoRNP complex"/>
    <property type="evidence" value="ECO:0007669"/>
    <property type="project" value="TreeGrafter"/>
</dbReference>
<keyword evidence="1" id="KW-0597">Phosphoprotein</keyword>
<dbReference type="GO" id="GO:0000492">
    <property type="term" value="P:box C/D snoRNP assembly"/>
    <property type="evidence" value="ECO:0007669"/>
    <property type="project" value="TreeGrafter"/>
</dbReference>
<dbReference type="InterPro" id="IPR007529">
    <property type="entry name" value="Znf_HIT"/>
</dbReference>
<dbReference type="Pfam" id="PF04438">
    <property type="entry name" value="zf-HIT"/>
    <property type="match status" value="1"/>
</dbReference>
<dbReference type="InterPro" id="IPR051639">
    <property type="entry name" value="BCD1"/>
</dbReference>
<dbReference type="InterPro" id="IPR057721">
    <property type="entry name" value="BCD1_alpha/beta"/>
</dbReference>
<dbReference type="GO" id="GO:0008270">
    <property type="term" value="F:zinc ion binding"/>
    <property type="evidence" value="ECO:0007669"/>
    <property type="project" value="UniProtKB-UniRule"/>
</dbReference>
<evidence type="ECO:0000313" key="10">
    <source>
        <dbReference type="EMBL" id="KAK1749163.1"/>
    </source>
</evidence>
<dbReference type="AlphaFoldDB" id="A0AAD8YNA8"/>
<feature type="domain" description="HIT-type" evidence="9">
    <location>
        <begin position="12"/>
        <end position="52"/>
    </location>
</feature>
<feature type="region of interest" description="Disordered" evidence="8">
    <location>
        <begin position="165"/>
        <end position="202"/>
    </location>
</feature>
<evidence type="ECO:0000256" key="7">
    <source>
        <dbReference type="PROSITE-ProRule" id="PRU00453"/>
    </source>
</evidence>
<comment type="similarity">
    <text evidence="6">Belongs to the BCD1 family.</text>
</comment>
<evidence type="ECO:0000256" key="2">
    <source>
        <dbReference type="ARBA" id="ARBA00022723"/>
    </source>
</evidence>
<evidence type="ECO:0000313" key="11">
    <source>
        <dbReference type="Proteomes" id="UP001224775"/>
    </source>
</evidence>
<proteinExistence type="inferred from homology"/>
<dbReference type="CDD" id="cd23023">
    <property type="entry name" value="zf-HIT_BCD1"/>
    <property type="match status" value="1"/>
</dbReference>
<evidence type="ECO:0000256" key="3">
    <source>
        <dbReference type="ARBA" id="ARBA00022771"/>
    </source>
</evidence>
<dbReference type="PANTHER" id="PTHR13483">
    <property type="entry name" value="BOX C_D SNORNA PROTEIN 1-RELATED"/>
    <property type="match status" value="1"/>
</dbReference>
<dbReference type="PANTHER" id="PTHR13483:SF3">
    <property type="entry name" value="BOX C_D SNORNA PROTEIN 1"/>
    <property type="match status" value="1"/>
</dbReference>
<organism evidence="10 11">
    <name type="scientific">Skeletonema marinoi</name>
    <dbReference type="NCBI Taxonomy" id="267567"/>
    <lineage>
        <taxon>Eukaryota</taxon>
        <taxon>Sar</taxon>
        <taxon>Stramenopiles</taxon>
        <taxon>Ochrophyta</taxon>
        <taxon>Bacillariophyta</taxon>
        <taxon>Coscinodiscophyceae</taxon>
        <taxon>Thalassiosirophycidae</taxon>
        <taxon>Thalassiosirales</taxon>
        <taxon>Skeletonemataceae</taxon>
        <taxon>Skeletonema</taxon>
        <taxon>Skeletonema marinoi-dohrnii complex</taxon>
    </lineage>
</organism>
<comment type="function">
    <text evidence="5">Required for box C/D snoRNAs accumulation involved in snoRNA processing, snoRNA transport to the nucleolus and ribosome biogenesis.</text>
</comment>
<accession>A0AAD8YNA8</accession>